<protein>
    <submittedName>
        <fullName evidence="2">Uncharacterized protein</fullName>
    </submittedName>
</protein>
<dbReference type="RefSeq" id="WP_250584935.1">
    <property type="nucleotide sequence ID" value="NZ_JAKRVX010000005.1"/>
</dbReference>
<keyword evidence="1" id="KW-0472">Membrane</keyword>
<proteinExistence type="predicted"/>
<gene>
    <name evidence="2" type="ORF">AArcSt2_11995</name>
</gene>
<sequence>MRDDRRTRVIVVAFLMIVLCGLLVWAGTLESDPDRNEFPNENDFVMSYDAYVGDRVQVGGTVVETDPVVFVVTTKDGDRMEITAVSFEGDPSVGDEINVYGTLETEQRVIVIDSYTREPWERYYMYAVSFIAGLWVLVRFVRGWRFDRDTFAFKPRTEARAETEEQYG</sequence>
<evidence type="ECO:0000313" key="2">
    <source>
        <dbReference type="EMBL" id="MCL9817668.1"/>
    </source>
</evidence>
<keyword evidence="1" id="KW-1133">Transmembrane helix</keyword>
<evidence type="ECO:0000256" key="1">
    <source>
        <dbReference type="SAM" id="Phobius"/>
    </source>
</evidence>
<dbReference type="InterPro" id="IPR058927">
    <property type="entry name" value="OB_2TM"/>
</dbReference>
<feature type="transmembrane region" description="Helical" evidence="1">
    <location>
        <begin position="9"/>
        <end position="28"/>
    </location>
</feature>
<name>A0AAE3FZ32_9EURY</name>
<dbReference type="Pfam" id="PF26045">
    <property type="entry name" value="OB_2TM_halo"/>
    <property type="match status" value="1"/>
</dbReference>
<organism evidence="2 3">
    <name type="scientific">Natronocalculus amylovorans</name>
    <dbReference type="NCBI Taxonomy" id="2917812"/>
    <lineage>
        <taxon>Archaea</taxon>
        <taxon>Methanobacteriati</taxon>
        <taxon>Methanobacteriota</taxon>
        <taxon>Stenosarchaea group</taxon>
        <taxon>Halobacteria</taxon>
        <taxon>Halobacteriales</taxon>
        <taxon>Haloferacaceae</taxon>
        <taxon>Natronocalculus</taxon>
    </lineage>
</organism>
<dbReference type="Proteomes" id="UP001203207">
    <property type="component" value="Unassembled WGS sequence"/>
</dbReference>
<comment type="caution">
    <text evidence="2">The sequence shown here is derived from an EMBL/GenBank/DDBJ whole genome shotgun (WGS) entry which is preliminary data.</text>
</comment>
<feature type="transmembrane region" description="Helical" evidence="1">
    <location>
        <begin position="123"/>
        <end position="141"/>
    </location>
</feature>
<keyword evidence="1" id="KW-0812">Transmembrane</keyword>
<dbReference type="AlphaFoldDB" id="A0AAE3FZ32"/>
<evidence type="ECO:0000313" key="3">
    <source>
        <dbReference type="Proteomes" id="UP001203207"/>
    </source>
</evidence>
<dbReference type="EMBL" id="JAKRVX010000005">
    <property type="protein sequence ID" value="MCL9817668.1"/>
    <property type="molecule type" value="Genomic_DNA"/>
</dbReference>
<reference evidence="2" key="2">
    <citation type="submission" date="2022-02" db="EMBL/GenBank/DDBJ databases">
        <authorList>
            <person name="Elcheninov A.G."/>
            <person name="Sorokin D.Y."/>
            <person name="Kublanov I.V."/>
        </authorList>
    </citation>
    <scope>NUCLEOTIDE SEQUENCE</scope>
    <source>
        <strain evidence="2">AArc-St2</strain>
    </source>
</reference>
<reference evidence="2" key="1">
    <citation type="journal article" date="2022" name="Syst. Appl. Microbiol.">
        <title>Natronocalculus amylovorans gen. nov., sp. nov., and Natranaeroarchaeum aerophilus sp. nov., dominant culturable amylolytic natronoarchaea from hypersaline soda lakes in southwestern Siberia.</title>
        <authorList>
            <person name="Sorokin D.Y."/>
            <person name="Elcheninov A.G."/>
            <person name="Khizhniak T.V."/>
            <person name="Koenen M."/>
            <person name="Bale N.J."/>
            <person name="Damste J.S.S."/>
            <person name="Kublanov I.V."/>
        </authorList>
    </citation>
    <scope>NUCLEOTIDE SEQUENCE</scope>
    <source>
        <strain evidence="2">AArc-St2</strain>
    </source>
</reference>
<accession>A0AAE3FZ32</accession>
<keyword evidence="3" id="KW-1185">Reference proteome</keyword>